<dbReference type="GO" id="GO:2000660">
    <property type="term" value="P:negative regulation of interleukin-1-mediated signaling pathway"/>
    <property type="evidence" value="ECO:0007669"/>
    <property type="project" value="TreeGrafter"/>
</dbReference>
<feature type="compositionally biased region" description="Basic residues" evidence="6">
    <location>
        <begin position="343"/>
        <end position="353"/>
    </location>
</feature>
<feature type="region of interest" description="Disordered" evidence="6">
    <location>
        <begin position="382"/>
        <end position="452"/>
    </location>
</feature>
<dbReference type="AlphaFoldDB" id="A0A8C6TT46"/>
<dbReference type="PANTHER" id="PTHR12419">
    <property type="entry name" value="OTU DOMAIN CONTAINING PROTEIN"/>
    <property type="match status" value="1"/>
</dbReference>
<feature type="region of interest" description="Disordered" evidence="6">
    <location>
        <begin position="277"/>
        <end position="330"/>
    </location>
</feature>
<dbReference type="InterPro" id="IPR050704">
    <property type="entry name" value="Peptidase_C85-like"/>
</dbReference>
<accession>A0A8C6TT46</accession>
<evidence type="ECO:0000256" key="5">
    <source>
        <dbReference type="ARBA" id="ARBA00022807"/>
    </source>
</evidence>
<evidence type="ECO:0000256" key="2">
    <source>
        <dbReference type="ARBA" id="ARBA00012759"/>
    </source>
</evidence>
<evidence type="ECO:0000313" key="8">
    <source>
        <dbReference type="Ensembl" id="ENSNMLP00000023878.1"/>
    </source>
</evidence>
<evidence type="ECO:0000256" key="1">
    <source>
        <dbReference type="ARBA" id="ARBA00000707"/>
    </source>
</evidence>
<keyword evidence="4" id="KW-0833">Ubl conjugation pathway</keyword>
<comment type="catalytic activity">
    <reaction evidence="1">
        <text>Thiol-dependent hydrolysis of ester, thioester, amide, peptide and isopeptide bonds formed by the C-terminal Gly of ubiquitin (a 76-residue protein attached to proteins as an intracellular targeting signal).</text>
        <dbReference type="EC" id="3.4.19.12"/>
    </reaction>
</comment>
<dbReference type="GO" id="GO:0034122">
    <property type="term" value="P:negative regulation of toll-like receptor signaling pathway"/>
    <property type="evidence" value="ECO:0007669"/>
    <property type="project" value="TreeGrafter"/>
</dbReference>
<keyword evidence="9" id="KW-1185">Reference proteome</keyword>
<feature type="compositionally biased region" description="Pro residues" evidence="6">
    <location>
        <begin position="392"/>
        <end position="401"/>
    </location>
</feature>
<dbReference type="Gene3D" id="3.90.70.80">
    <property type="match status" value="1"/>
</dbReference>
<keyword evidence="5" id="KW-0788">Thiol protease</keyword>
<sequence length="881" mass="97005">LAVKAAACSRGAEKHMDEYLRSIGLHRKKIAKDGSCLFRAVAEQVLHCQSFHIQVRAQCVEYLRQNRENYEAFIEGDFEDYLYKLRDPQQWVGEVEINALAMMYKRDFWIFQEPGKAAVNITDKNFKDRLCFLNGNHYDCVYPINRVKNTAVCQSILYELLYDSVCHVDRNLLGVCHRNPKPSDVLIDDCLGRGRGRFMSERVRRSLNPTLLRNVQFDLWLKSKKAQQKMDFCIAAGMQYSVGDRCQVCVLHSFTVLHKPKAFININICFVSEWEDRGRGRGRGKPTPAPSGVPQATAPPGGRISKQHSWPPQANADEREAPTTSPSLSSTSRHLICYCKTRSQTKSKTKSRPLSHSPRLPLLLRSAPPLPKSSLSLKLNQSTFPSLKSPSPLLPPRPPFTHRPSPKRVPCPSRAPQSSAPSQPHMEHPNSAPNPNPDLPVPPSPEQPAPQQLQYPFPLHQQLSLYYQDPLYPGFPLGDKGQVVPVPPMSTSQSGDDLPLDMNVLRFFFNLGVKVNNRLIILYYTVGENVHLTQSPCPPDPCHPATPYEEANLQDQASSNAFNPAHSTPQAPLAAQNPPHSTQAPPQSVYSPAHSTQAPPQSVYSPAHSTQAPPQSVYSPAHSTQAPPQSVYSPAHSTQAPPQSVYSPAHSTQAPPQSVYNPAHNTQAPPLSVYSPAHNTQAPLSVYSPAHNTHAPPHSAYNPDHNTQAHQSVYSPTHNTQAHPQSVYSPAHNTQTPPTAYNAANSEAPPSSYTRSTPQQIPPTAFDTALPNPQPPPSAYSPSRPSQPTASDAPCPQSYPQHVQWQQSQAYGVNYPYSQVYYHHQQPQPANGDTPPGLRASRLPAALEGSASANAGNVNGGQMQMLPGVTGFGTWNDSCLF</sequence>
<dbReference type="SUPFAM" id="SSF54001">
    <property type="entry name" value="Cysteine proteinases"/>
    <property type="match status" value="1"/>
</dbReference>
<evidence type="ECO:0000256" key="4">
    <source>
        <dbReference type="ARBA" id="ARBA00022786"/>
    </source>
</evidence>
<evidence type="ECO:0000313" key="9">
    <source>
        <dbReference type="Proteomes" id="UP000694523"/>
    </source>
</evidence>
<dbReference type="EC" id="3.4.19.12" evidence="2"/>
<evidence type="ECO:0000256" key="3">
    <source>
        <dbReference type="ARBA" id="ARBA00022670"/>
    </source>
</evidence>
<dbReference type="InterPro" id="IPR038765">
    <property type="entry name" value="Papain-like_cys_pep_sf"/>
</dbReference>
<feature type="compositionally biased region" description="Polar residues" evidence="6">
    <location>
        <begin position="578"/>
        <end position="669"/>
    </location>
</feature>
<feature type="region of interest" description="Disordered" evidence="6">
    <location>
        <begin position="342"/>
        <end position="367"/>
    </location>
</feature>
<dbReference type="PROSITE" id="PS50802">
    <property type="entry name" value="OTU"/>
    <property type="match status" value="1"/>
</dbReference>
<feature type="region of interest" description="Disordered" evidence="6">
    <location>
        <begin position="559"/>
        <end position="802"/>
    </location>
</feature>
<feature type="compositionally biased region" description="Polar residues" evidence="6">
    <location>
        <begin position="704"/>
        <end position="759"/>
    </location>
</feature>
<keyword evidence="3" id="KW-0645">Protease</keyword>
<reference evidence="8" key="1">
    <citation type="submission" date="2025-08" db="UniProtKB">
        <authorList>
            <consortium name="Ensembl"/>
        </authorList>
    </citation>
    <scope>IDENTIFICATION</scope>
</reference>
<dbReference type="GO" id="GO:1903093">
    <property type="term" value="P:regulation of protein K48-linked deubiquitination"/>
    <property type="evidence" value="ECO:0007669"/>
    <property type="project" value="TreeGrafter"/>
</dbReference>
<dbReference type="GO" id="GO:0004843">
    <property type="term" value="F:cysteine-type deubiquitinase activity"/>
    <property type="evidence" value="ECO:0007669"/>
    <property type="project" value="UniProtKB-EC"/>
</dbReference>
<feature type="domain" description="OTU" evidence="7">
    <location>
        <begin position="25"/>
        <end position="144"/>
    </location>
</feature>
<dbReference type="PANTHER" id="PTHR12419:SF9">
    <property type="entry name" value="OTU DOMAIN-CONTAINING PROTEIN 4"/>
    <property type="match status" value="1"/>
</dbReference>
<dbReference type="Ensembl" id="ENSNMLT00000026717.1">
    <property type="protein sequence ID" value="ENSNMLP00000023878.1"/>
    <property type="gene ID" value="ENSNMLG00000015353.1"/>
</dbReference>
<name>A0A8C6TT46_9GOBI</name>
<dbReference type="Proteomes" id="UP000694523">
    <property type="component" value="Unplaced"/>
</dbReference>
<evidence type="ECO:0000256" key="6">
    <source>
        <dbReference type="SAM" id="MobiDB-lite"/>
    </source>
</evidence>
<feature type="compositionally biased region" description="Low complexity" evidence="6">
    <location>
        <begin position="382"/>
        <end position="391"/>
    </location>
</feature>
<feature type="compositionally biased region" description="Pro residues" evidence="6">
    <location>
        <begin position="432"/>
        <end position="448"/>
    </location>
</feature>
<organism evidence="8 9">
    <name type="scientific">Neogobius melanostomus</name>
    <name type="common">round goby</name>
    <dbReference type="NCBI Taxonomy" id="47308"/>
    <lineage>
        <taxon>Eukaryota</taxon>
        <taxon>Metazoa</taxon>
        <taxon>Chordata</taxon>
        <taxon>Craniata</taxon>
        <taxon>Vertebrata</taxon>
        <taxon>Euteleostomi</taxon>
        <taxon>Actinopterygii</taxon>
        <taxon>Neopterygii</taxon>
        <taxon>Teleostei</taxon>
        <taxon>Neoteleostei</taxon>
        <taxon>Acanthomorphata</taxon>
        <taxon>Gobiaria</taxon>
        <taxon>Gobiiformes</taxon>
        <taxon>Gobioidei</taxon>
        <taxon>Gobiidae</taxon>
        <taxon>Benthophilinae</taxon>
        <taxon>Neogobiini</taxon>
        <taxon>Neogobius</taxon>
    </lineage>
</organism>
<feature type="compositionally biased region" description="Low complexity" evidence="6">
    <location>
        <begin position="412"/>
        <end position="424"/>
    </location>
</feature>
<dbReference type="Pfam" id="PF02338">
    <property type="entry name" value="OTU"/>
    <property type="match status" value="1"/>
</dbReference>
<dbReference type="InterPro" id="IPR003323">
    <property type="entry name" value="OTU_dom"/>
</dbReference>
<evidence type="ECO:0000259" key="7">
    <source>
        <dbReference type="PROSITE" id="PS50802"/>
    </source>
</evidence>
<reference evidence="8" key="2">
    <citation type="submission" date="2025-09" db="UniProtKB">
        <authorList>
            <consortium name="Ensembl"/>
        </authorList>
    </citation>
    <scope>IDENTIFICATION</scope>
</reference>
<dbReference type="GO" id="GO:0061578">
    <property type="term" value="F:K63-linked deubiquitinase activity"/>
    <property type="evidence" value="ECO:0007669"/>
    <property type="project" value="TreeGrafter"/>
</dbReference>
<protein>
    <recommendedName>
        <fullName evidence="2">ubiquitinyl hydrolase 1</fullName>
        <ecNumber evidence="2">3.4.19.12</ecNumber>
    </recommendedName>
</protein>
<feature type="compositionally biased region" description="Low complexity" evidence="6">
    <location>
        <begin position="354"/>
        <end position="367"/>
    </location>
</feature>
<keyword evidence="5" id="KW-0378">Hydrolase</keyword>
<proteinExistence type="predicted"/>
<feature type="compositionally biased region" description="Polar residues" evidence="6">
    <location>
        <begin position="559"/>
        <end position="570"/>
    </location>
</feature>
<dbReference type="GO" id="GO:0006508">
    <property type="term" value="P:proteolysis"/>
    <property type="evidence" value="ECO:0007669"/>
    <property type="project" value="UniProtKB-KW"/>
</dbReference>
<dbReference type="GO" id="GO:0016579">
    <property type="term" value="P:protein deubiquitination"/>
    <property type="evidence" value="ECO:0007669"/>
    <property type="project" value="TreeGrafter"/>
</dbReference>